<comment type="caution">
    <text evidence="1">The sequence shown here is derived from an EMBL/GenBank/DDBJ whole genome shotgun (WGS) entry which is preliminary data.</text>
</comment>
<keyword evidence="2" id="KW-1185">Reference proteome</keyword>
<reference evidence="1" key="1">
    <citation type="submission" date="2022-04" db="EMBL/GenBank/DDBJ databases">
        <title>Genome of the entomopathogenic fungus Entomophthora muscae.</title>
        <authorList>
            <person name="Elya C."/>
            <person name="Lovett B.R."/>
            <person name="Lee E."/>
            <person name="Macias A.M."/>
            <person name="Hajek A.E."/>
            <person name="De Bivort B.L."/>
            <person name="Kasson M.T."/>
            <person name="De Fine Licht H.H."/>
            <person name="Stajich J.E."/>
        </authorList>
    </citation>
    <scope>NUCLEOTIDE SEQUENCE</scope>
    <source>
        <strain evidence="1">Berkeley</strain>
    </source>
</reference>
<proteinExistence type="predicted"/>
<sequence length="144" mass="15783">MNSPEEIPVIDSLGKSITEGHFKQGLLGKSEKAKLVDNGFDYCVKPWMGIEPKNFQDLVGLLNSELNVKIKFSQFLPVSFGFGQSNKAKSTSDRLVNSFGDVNKVLDSAYAKTVLLPAVPAENTTPGFCLLWSDYISHQAKPDS</sequence>
<organism evidence="1 2">
    <name type="scientific">Entomophthora muscae</name>
    <dbReference type="NCBI Taxonomy" id="34485"/>
    <lineage>
        <taxon>Eukaryota</taxon>
        <taxon>Fungi</taxon>
        <taxon>Fungi incertae sedis</taxon>
        <taxon>Zoopagomycota</taxon>
        <taxon>Entomophthoromycotina</taxon>
        <taxon>Entomophthoromycetes</taxon>
        <taxon>Entomophthorales</taxon>
        <taxon>Entomophthoraceae</taxon>
        <taxon>Entomophthora</taxon>
    </lineage>
</organism>
<accession>A0ACC2U1B2</accession>
<gene>
    <name evidence="1" type="ORF">DSO57_1021569</name>
</gene>
<protein>
    <submittedName>
        <fullName evidence="1">Uncharacterized protein</fullName>
    </submittedName>
</protein>
<dbReference type="Proteomes" id="UP001165960">
    <property type="component" value="Unassembled WGS sequence"/>
</dbReference>
<evidence type="ECO:0000313" key="1">
    <source>
        <dbReference type="EMBL" id="KAJ9080768.1"/>
    </source>
</evidence>
<evidence type="ECO:0000313" key="2">
    <source>
        <dbReference type="Proteomes" id="UP001165960"/>
    </source>
</evidence>
<dbReference type="EMBL" id="QTSX02001525">
    <property type="protein sequence ID" value="KAJ9080768.1"/>
    <property type="molecule type" value="Genomic_DNA"/>
</dbReference>
<name>A0ACC2U1B2_9FUNG</name>